<dbReference type="EMBL" id="CAEZUE010000048">
    <property type="protein sequence ID" value="CAB4590509.1"/>
    <property type="molecule type" value="Genomic_DNA"/>
</dbReference>
<dbReference type="AlphaFoldDB" id="A0A6J6FS78"/>
<organism evidence="1">
    <name type="scientific">freshwater metagenome</name>
    <dbReference type="NCBI Taxonomy" id="449393"/>
    <lineage>
        <taxon>unclassified sequences</taxon>
        <taxon>metagenomes</taxon>
        <taxon>ecological metagenomes</taxon>
    </lineage>
</organism>
<sequence length="250" mass="28365">MEVFVIEIHNSLAGHPRRRGVCSHDLFDGLVRKVGVRREQLPLTGVLHHRLHREPKLVSRRVHSTKDEEAQRIAEFVITQTVSVAIGFDELRHQIVARVRLAIGDESLRVSIEFVERFFNSGEFVLDGDSERETDCSRDTRDSRPFAFGYSREDAQHAGRVGFREVVDKFKLAPVKDGIDEFRGEFLKLWDVGLNMAERERRVEHPSDSTVVIAFQNQEALRPPVVKKSGVDSVVVRPLAAALAQPVVLE</sequence>
<protein>
    <submittedName>
        <fullName evidence="1">Unannotated protein</fullName>
    </submittedName>
</protein>
<name>A0A6J6FS78_9ZZZZ</name>
<gene>
    <name evidence="1" type="ORF">UFOPK1788_00500</name>
</gene>
<evidence type="ECO:0000313" key="1">
    <source>
        <dbReference type="EMBL" id="CAB4590509.1"/>
    </source>
</evidence>
<reference evidence="1" key="1">
    <citation type="submission" date="2020-05" db="EMBL/GenBank/DDBJ databases">
        <authorList>
            <person name="Chiriac C."/>
            <person name="Salcher M."/>
            <person name="Ghai R."/>
            <person name="Kavagutti S V."/>
        </authorList>
    </citation>
    <scope>NUCLEOTIDE SEQUENCE</scope>
</reference>
<proteinExistence type="predicted"/>
<accession>A0A6J6FS78</accession>